<comment type="caution">
    <text evidence="1">The sequence shown here is derived from an EMBL/GenBank/DDBJ whole genome shotgun (WGS) entry which is preliminary data.</text>
</comment>
<dbReference type="OrthoDB" id="930991at2"/>
<dbReference type="AlphaFoldDB" id="A0A4U6CYQ1"/>
<dbReference type="EMBL" id="SZVO01000013">
    <property type="protein sequence ID" value="TKT88927.1"/>
    <property type="molecule type" value="Genomic_DNA"/>
</dbReference>
<accession>A0A4U6CYQ1</accession>
<keyword evidence="2" id="KW-1185">Reference proteome</keyword>
<reference evidence="1 2" key="1">
    <citation type="submission" date="2019-05" db="EMBL/GenBank/DDBJ databases">
        <title>Dyadobacter AR-3-8 sp. nov., isolated from arctic soil.</title>
        <authorList>
            <person name="Chaudhary D.K."/>
        </authorList>
    </citation>
    <scope>NUCLEOTIDE SEQUENCE [LARGE SCALE GENOMIC DNA]</scope>
    <source>
        <strain evidence="1 2">AR-3-8</strain>
    </source>
</reference>
<proteinExistence type="predicted"/>
<dbReference type="RefSeq" id="WP_137342781.1">
    <property type="nucleotide sequence ID" value="NZ_BSQH01000028.1"/>
</dbReference>
<gene>
    <name evidence="1" type="ORF">FDK13_25180</name>
</gene>
<dbReference type="InterPro" id="IPR024079">
    <property type="entry name" value="MetalloPept_cat_dom_sf"/>
</dbReference>
<dbReference type="GO" id="GO:0008237">
    <property type="term" value="F:metallopeptidase activity"/>
    <property type="evidence" value="ECO:0007669"/>
    <property type="project" value="InterPro"/>
</dbReference>
<protein>
    <submittedName>
        <fullName evidence="1">Uncharacterized protein</fullName>
    </submittedName>
</protein>
<evidence type="ECO:0000313" key="2">
    <source>
        <dbReference type="Proteomes" id="UP000304900"/>
    </source>
</evidence>
<name>A0A4U6CYQ1_9BACT</name>
<sequence>MNIHLFRKAWNWDSCLLPVDDNTFDLILQFRVRLVRIEPTSHFYASGTYGTGNGILHDTDANFHLQPWTDLEWETYKREFVGVIRNHWNEKFILSPNKPWYRPRLGSALTAANVQCSLSIQLVETSAQAHQTYRIIHPRETSFRSFADPPNRSGMFTHLDLESSWNTRMTRMGTVVHSVSFLQTTVSHEFGHTMGLNHVNGTGNSDSNYGLTLAQRENVMGMGGLLTASHAGPWINRLRSHLINQNHDDTKVHFTGRVADMQLIEYWDNDWQPPTTAPATT</sequence>
<dbReference type="Gene3D" id="3.40.390.10">
    <property type="entry name" value="Collagenase (Catalytic Domain)"/>
    <property type="match status" value="1"/>
</dbReference>
<dbReference type="Proteomes" id="UP000304900">
    <property type="component" value="Unassembled WGS sequence"/>
</dbReference>
<dbReference type="SUPFAM" id="SSF55486">
    <property type="entry name" value="Metalloproteases ('zincins'), catalytic domain"/>
    <property type="match status" value="1"/>
</dbReference>
<evidence type="ECO:0000313" key="1">
    <source>
        <dbReference type="EMBL" id="TKT88927.1"/>
    </source>
</evidence>
<organism evidence="1 2">
    <name type="scientific">Dyadobacter frigoris</name>
    <dbReference type="NCBI Taxonomy" id="2576211"/>
    <lineage>
        <taxon>Bacteria</taxon>
        <taxon>Pseudomonadati</taxon>
        <taxon>Bacteroidota</taxon>
        <taxon>Cytophagia</taxon>
        <taxon>Cytophagales</taxon>
        <taxon>Spirosomataceae</taxon>
        <taxon>Dyadobacter</taxon>
    </lineage>
</organism>